<proteinExistence type="predicted"/>
<dbReference type="Gene3D" id="3.50.50.60">
    <property type="entry name" value="FAD/NAD(P)-binding domain"/>
    <property type="match status" value="2"/>
</dbReference>
<keyword evidence="4" id="KW-1185">Reference proteome</keyword>
<accession>A0A1M7NPH5</accession>
<feature type="region of interest" description="Disordered" evidence="2">
    <location>
        <begin position="529"/>
        <end position="549"/>
    </location>
</feature>
<evidence type="ECO:0000313" key="4">
    <source>
        <dbReference type="Proteomes" id="UP000184111"/>
    </source>
</evidence>
<dbReference type="GO" id="GO:0050660">
    <property type="term" value="F:flavin adenine dinucleotide binding"/>
    <property type="evidence" value="ECO:0007669"/>
    <property type="project" value="TreeGrafter"/>
</dbReference>
<dbReference type="PANTHER" id="PTHR43539:SF38">
    <property type="entry name" value="INDOLE-3-PYRUVATE MONOOXYGENASE YUCCA6"/>
    <property type="match status" value="1"/>
</dbReference>
<name>A0A1M7NPH5_9ACTN</name>
<dbReference type="Pfam" id="PF13738">
    <property type="entry name" value="Pyr_redox_3"/>
    <property type="match status" value="1"/>
</dbReference>
<dbReference type="PANTHER" id="PTHR43539">
    <property type="entry name" value="FLAVIN-BINDING MONOOXYGENASE-LIKE PROTEIN (AFU_ORTHOLOGUE AFUA_4G09220)"/>
    <property type="match status" value="1"/>
</dbReference>
<sequence>MSGEERVDYLVVGGGPAGIQAAYFLERAGRDYLLLEAGEVGTFFTRFPRHRTLISINKVHTGWDDPELKLRTDWNSLLSEENHPLFTAVTPRYFPSADDMVGYLGDFARVHGLRIRGNTRVTRISRLPAADGSARGDFEVTTGDGAVLRAGRLIVATGVSRPYVPPIDGAELAERYDEVSVDPADFTGQRVLIIGRGNSAFETADNLIETAAVIHVAGPGSLKLAWQTHFVGHLRAVNNNFLDTYQLKSQNALLDGEIVRIRREGDDGRFRVAVKFLRVDEVVKEISYDRVILATGFRFDASVFAEECRPELTINDRFPAQTDAWESVNVPDLYFAGTITQVRDFKKSTSGFIHGFRYGVRALHRILGQRYHDTPWPRSEPAATPQAVADAVLQRINRTSALWQMFGFLCDALVVSGTGAVGYYEEVPVDHLHRVVAEGTFGAADRYLTVTLEYGEDHDKANPFDVSVSRLSQQTATGLDGRYLHPVVRLFQDGKPVAEHHLTENLENEWDSADVHRAPLVRFLAAHLAPGQPAPPHPDLPEDAAADPS</sequence>
<dbReference type="PRINTS" id="PR00411">
    <property type="entry name" value="PNDRDTASEI"/>
</dbReference>
<gene>
    <name evidence="3" type="ORF">SAMN05216499_11989</name>
</gene>
<evidence type="ECO:0000256" key="1">
    <source>
        <dbReference type="ARBA" id="ARBA00023002"/>
    </source>
</evidence>
<dbReference type="SUPFAM" id="SSF51905">
    <property type="entry name" value="FAD/NAD(P)-binding domain"/>
    <property type="match status" value="1"/>
</dbReference>
<dbReference type="OrthoDB" id="178899at2"/>
<dbReference type="STRING" id="310782.SAMN05216499_11989"/>
<organism evidence="3 4">
    <name type="scientific">Actinacidiphila paucisporea</name>
    <dbReference type="NCBI Taxonomy" id="310782"/>
    <lineage>
        <taxon>Bacteria</taxon>
        <taxon>Bacillati</taxon>
        <taxon>Actinomycetota</taxon>
        <taxon>Actinomycetes</taxon>
        <taxon>Kitasatosporales</taxon>
        <taxon>Streptomycetaceae</taxon>
        <taxon>Actinacidiphila</taxon>
    </lineage>
</organism>
<reference evidence="3 4" key="1">
    <citation type="submission" date="2016-11" db="EMBL/GenBank/DDBJ databases">
        <authorList>
            <person name="Jaros S."/>
            <person name="Januszkiewicz K."/>
            <person name="Wedrychowicz H."/>
        </authorList>
    </citation>
    <scope>NUCLEOTIDE SEQUENCE [LARGE SCALE GENOMIC DNA]</scope>
    <source>
        <strain evidence="3 4">CGMCC 4.2025</strain>
    </source>
</reference>
<protein>
    <submittedName>
        <fullName evidence="3">Thioredoxin reductase</fullName>
    </submittedName>
</protein>
<dbReference type="Proteomes" id="UP000184111">
    <property type="component" value="Unassembled WGS sequence"/>
</dbReference>
<dbReference type="GO" id="GO:0009851">
    <property type="term" value="P:auxin biosynthetic process"/>
    <property type="evidence" value="ECO:0007669"/>
    <property type="project" value="TreeGrafter"/>
</dbReference>
<dbReference type="InterPro" id="IPR036188">
    <property type="entry name" value="FAD/NAD-bd_sf"/>
</dbReference>
<dbReference type="EMBL" id="FRBI01000019">
    <property type="protein sequence ID" value="SHN05822.1"/>
    <property type="molecule type" value="Genomic_DNA"/>
</dbReference>
<dbReference type="PRINTS" id="PR00368">
    <property type="entry name" value="FADPNR"/>
</dbReference>
<dbReference type="AlphaFoldDB" id="A0A1M7NPH5"/>
<evidence type="ECO:0000313" key="3">
    <source>
        <dbReference type="EMBL" id="SHN05822.1"/>
    </source>
</evidence>
<keyword evidence="1" id="KW-0560">Oxidoreductase</keyword>
<dbReference type="RefSeq" id="WP_073501228.1">
    <property type="nucleotide sequence ID" value="NZ_FRBI01000019.1"/>
</dbReference>
<evidence type="ECO:0000256" key="2">
    <source>
        <dbReference type="SAM" id="MobiDB-lite"/>
    </source>
</evidence>
<dbReference type="GO" id="GO:0004497">
    <property type="term" value="F:monooxygenase activity"/>
    <property type="evidence" value="ECO:0007669"/>
    <property type="project" value="TreeGrafter"/>
</dbReference>
<dbReference type="InterPro" id="IPR050982">
    <property type="entry name" value="Auxin_biosynth/cation_transpt"/>
</dbReference>